<comment type="catalytic activity">
    <reaction evidence="11">
        <text>L-threonyl-[protein] + ATP = O-phospho-L-threonyl-[protein] + ADP + H(+)</text>
        <dbReference type="Rhea" id="RHEA:46608"/>
        <dbReference type="Rhea" id="RHEA-COMP:11060"/>
        <dbReference type="Rhea" id="RHEA-COMP:11605"/>
        <dbReference type="ChEBI" id="CHEBI:15378"/>
        <dbReference type="ChEBI" id="CHEBI:30013"/>
        <dbReference type="ChEBI" id="CHEBI:30616"/>
        <dbReference type="ChEBI" id="CHEBI:61977"/>
        <dbReference type="ChEBI" id="CHEBI:456216"/>
        <dbReference type="EC" id="2.7.11.1"/>
    </reaction>
</comment>
<dbReference type="Gene3D" id="1.10.510.10">
    <property type="entry name" value="Transferase(Phosphotransferase) domain 1"/>
    <property type="match status" value="1"/>
</dbReference>
<dbReference type="GO" id="GO:0030688">
    <property type="term" value="C:preribosome, small subunit precursor"/>
    <property type="evidence" value="ECO:0007669"/>
    <property type="project" value="TreeGrafter"/>
</dbReference>
<evidence type="ECO:0000256" key="12">
    <source>
        <dbReference type="ARBA" id="ARBA00048679"/>
    </source>
</evidence>
<keyword evidence="5" id="KW-0808">Transferase</keyword>
<dbReference type="Pfam" id="PF01163">
    <property type="entry name" value="RIO1"/>
    <property type="match status" value="1"/>
</dbReference>
<dbReference type="InterPro" id="IPR036388">
    <property type="entry name" value="WH-like_DNA-bd_sf"/>
</dbReference>
<evidence type="ECO:0000256" key="10">
    <source>
        <dbReference type="ARBA" id="ARBA00022842"/>
    </source>
</evidence>
<comment type="caution">
    <text evidence="14">The sequence shown here is derived from an EMBL/GenBank/DDBJ whole genome shotgun (WGS) entry which is preliminary data.</text>
</comment>
<keyword evidence="10" id="KW-0460">Magnesium</keyword>
<gene>
    <name evidence="14" type="ORF">AMET1_0179</name>
</gene>
<dbReference type="InterPro" id="IPR018935">
    <property type="entry name" value="RIO_kinase_CS"/>
</dbReference>
<dbReference type="PANTHER" id="PTHR45852:SF1">
    <property type="entry name" value="SERINE_THREONINE-PROTEIN KINASE RIO2"/>
    <property type="match status" value="1"/>
</dbReference>
<dbReference type="GO" id="GO:0005524">
    <property type="term" value="F:ATP binding"/>
    <property type="evidence" value="ECO:0007669"/>
    <property type="project" value="UniProtKB-KW"/>
</dbReference>
<reference evidence="14 15" key="1">
    <citation type="submission" date="2016-12" db="EMBL/GenBank/DDBJ databases">
        <title>Discovery of methanogenic haloarchaea.</title>
        <authorList>
            <person name="Sorokin D.Y."/>
            <person name="Makarova K.S."/>
            <person name="Abbas B."/>
            <person name="Ferrer M."/>
            <person name="Golyshin P.N."/>
        </authorList>
    </citation>
    <scope>NUCLEOTIDE SEQUENCE [LARGE SCALE GENOMIC DNA]</scope>
    <source>
        <strain evidence="14">AMET1</strain>
    </source>
</reference>
<dbReference type="AlphaFoldDB" id="A0A1Y3GDJ6"/>
<sequence>MVDRFISEFGSLEKDDFRTLRGVEEGMKTRDWVPVGDVSIFSGLPVDEVEYRLSRLGGLDLVVRRSMDQVRFRLDFGGYDVLALNVLVSRGVVDSLGGELGVGKEAEVRSALMGGSEVVLKFHREGKVNFRGIRRSRDYLGDREHFSKLYIAKLAAEREYRFLKRLYGEARVPEPYSWNRHLIAMEKLKGNELSRVTLENDPEFVLDLILDEVEKTFKLGVVHGDLSEYNIIIAEDELKIIDWPQAVETDHQLATKYLKRDIKNVVKYFKKKYKIDRNPEEIFKSIVNQK</sequence>
<dbReference type="SMART" id="SM00090">
    <property type="entry name" value="RIO"/>
    <property type="match status" value="1"/>
</dbReference>
<dbReference type="SUPFAM" id="SSF56112">
    <property type="entry name" value="Protein kinase-like (PK-like)"/>
    <property type="match status" value="1"/>
</dbReference>
<comment type="cofactor">
    <cofactor evidence="1">
        <name>Mg(2+)</name>
        <dbReference type="ChEBI" id="CHEBI:18420"/>
    </cofactor>
</comment>
<evidence type="ECO:0000256" key="11">
    <source>
        <dbReference type="ARBA" id="ARBA00047899"/>
    </source>
</evidence>
<feature type="domain" description="RIO kinase" evidence="13">
    <location>
        <begin position="60"/>
        <end position="288"/>
    </location>
</feature>
<comment type="similarity">
    <text evidence="2">Belongs to the protein kinase superfamily. RIO-type Ser/Thr kinase family.</text>
</comment>
<keyword evidence="7" id="KW-0547">Nucleotide-binding</keyword>
<dbReference type="RefSeq" id="WP_086636603.1">
    <property type="nucleotide sequence ID" value="NZ_MRZU01000002.1"/>
</dbReference>
<dbReference type="InterPro" id="IPR011009">
    <property type="entry name" value="Kinase-like_dom_sf"/>
</dbReference>
<dbReference type="InterPro" id="IPR015285">
    <property type="entry name" value="RIO2_wHTH_N"/>
</dbReference>
<keyword evidence="9" id="KW-0067">ATP-binding</keyword>
<evidence type="ECO:0000256" key="9">
    <source>
        <dbReference type="ARBA" id="ARBA00022840"/>
    </source>
</evidence>
<dbReference type="GO" id="GO:0030490">
    <property type="term" value="P:maturation of SSU-rRNA"/>
    <property type="evidence" value="ECO:0007669"/>
    <property type="project" value="TreeGrafter"/>
</dbReference>
<evidence type="ECO:0000313" key="14">
    <source>
        <dbReference type="EMBL" id="OUJ19508.1"/>
    </source>
</evidence>
<dbReference type="PANTHER" id="PTHR45852">
    <property type="entry name" value="SER/THR-PROTEIN KINASE RIO2"/>
    <property type="match status" value="1"/>
</dbReference>
<keyword evidence="15" id="KW-1185">Reference proteome</keyword>
<dbReference type="FunFam" id="3.30.200.20:FF:000052">
    <property type="entry name" value="Serine/threonine-protein kinase RIO2"/>
    <property type="match status" value="1"/>
</dbReference>
<dbReference type="PROSITE" id="PS01245">
    <property type="entry name" value="RIO1"/>
    <property type="match status" value="1"/>
</dbReference>
<keyword evidence="8 14" id="KW-0418">Kinase</keyword>
<dbReference type="EC" id="2.7.11.1" evidence="3"/>
<evidence type="ECO:0000256" key="7">
    <source>
        <dbReference type="ARBA" id="ARBA00022741"/>
    </source>
</evidence>
<dbReference type="InterPro" id="IPR000687">
    <property type="entry name" value="RIO_kinase"/>
</dbReference>
<dbReference type="GO" id="GO:0004674">
    <property type="term" value="F:protein serine/threonine kinase activity"/>
    <property type="evidence" value="ECO:0007669"/>
    <property type="project" value="UniProtKB-KW"/>
</dbReference>
<dbReference type="Proteomes" id="UP000195137">
    <property type="component" value="Unassembled WGS sequence"/>
</dbReference>
<dbReference type="Pfam" id="PF09202">
    <property type="entry name" value="Rio2_N"/>
    <property type="match status" value="1"/>
</dbReference>
<evidence type="ECO:0000256" key="5">
    <source>
        <dbReference type="ARBA" id="ARBA00022679"/>
    </source>
</evidence>
<evidence type="ECO:0000256" key="4">
    <source>
        <dbReference type="ARBA" id="ARBA00022527"/>
    </source>
</evidence>
<accession>A0A1Y3GDJ6</accession>
<organism evidence="14 15">
    <name type="scientific">Methanonatronarchaeum thermophilum</name>
    <dbReference type="NCBI Taxonomy" id="1927129"/>
    <lineage>
        <taxon>Archaea</taxon>
        <taxon>Methanobacteriati</taxon>
        <taxon>Methanobacteriota</taxon>
        <taxon>Methanonatronarchaeia</taxon>
        <taxon>Methanonatronarchaeales</taxon>
        <taxon>Methanonatronarchaeaceae</taxon>
        <taxon>Methanonatronarchaeum</taxon>
    </lineage>
</organism>
<dbReference type="InterPro" id="IPR018934">
    <property type="entry name" value="RIO_dom"/>
</dbReference>
<dbReference type="InterPro" id="IPR036390">
    <property type="entry name" value="WH_DNA-bd_sf"/>
</dbReference>
<dbReference type="SUPFAM" id="SSF46785">
    <property type="entry name" value="Winged helix' DNA-binding domain"/>
    <property type="match status" value="1"/>
</dbReference>
<dbReference type="Gene3D" id="3.30.200.20">
    <property type="entry name" value="Phosphorylase Kinase, domain 1"/>
    <property type="match status" value="1"/>
</dbReference>
<evidence type="ECO:0000313" key="15">
    <source>
        <dbReference type="Proteomes" id="UP000195137"/>
    </source>
</evidence>
<evidence type="ECO:0000256" key="6">
    <source>
        <dbReference type="ARBA" id="ARBA00022723"/>
    </source>
</evidence>
<dbReference type="CDD" id="cd05144">
    <property type="entry name" value="RIO2_C"/>
    <property type="match status" value="1"/>
</dbReference>
<keyword evidence="4 14" id="KW-0723">Serine/threonine-protein kinase</keyword>
<dbReference type="EMBL" id="MRZU01000002">
    <property type="protein sequence ID" value="OUJ19508.1"/>
    <property type="molecule type" value="Genomic_DNA"/>
</dbReference>
<dbReference type="InterPro" id="IPR030484">
    <property type="entry name" value="Rio2"/>
</dbReference>
<evidence type="ECO:0000256" key="1">
    <source>
        <dbReference type="ARBA" id="ARBA00001946"/>
    </source>
</evidence>
<name>A0A1Y3GDJ6_9EURY</name>
<dbReference type="Gene3D" id="1.10.10.10">
    <property type="entry name" value="Winged helix-like DNA-binding domain superfamily/Winged helix DNA-binding domain"/>
    <property type="match status" value="1"/>
</dbReference>
<evidence type="ECO:0000256" key="8">
    <source>
        <dbReference type="ARBA" id="ARBA00022777"/>
    </source>
</evidence>
<dbReference type="GO" id="GO:0005829">
    <property type="term" value="C:cytosol"/>
    <property type="evidence" value="ECO:0007669"/>
    <property type="project" value="TreeGrafter"/>
</dbReference>
<keyword evidence="6" id="KW-0479">Metal-binding</keyword>
<proteinExistence type="inferred from homology"/>
<dbReference type="GO" id="GO:0046872">
    <property type="term" value="F:metal ion binding"/>
    <property type="evidence" value="ECO:0007669"/>
    <property type="project" value="UniProtKB-KW"/>
</dbReference>
<evidence type="ECO:0000259" key="13">
    <source>
        <dbReference type="SMART" id="SM00090"/>
    </source>
</evidence>
<evidence type="ECO:0000256" key="2">
    <source>
        <dbReference type="ARBA" id="ARBA00009196"/>
    </source>
</evidence>
<protein>
    <recommendedName>
        <fullName evidence="3">non-specific serine/threonine protein kinase</fullName>
        <ecNumber evidence="3">2.7.11.1</ecNumber>
    </recommendedName>
</protein>
<comment type="catalytic activity">
    <reaction evidence="12">
        <text>L-seryl-[protein] + ATP = O-phospho-L-seryl-[protein] + ADP + H(+)</text>
        <dbReference type="Rhea" id="RHEA:17989"/>
        <dbReference type="Rhea" id="RHEA-COMP:9863"/>
        <dbReference type="Rhea" id="RHEA-COMP:11604"/>
        <dbReference type="ChEBI" id="CHEBI:15378"/>
        <dbReference type="ChEBI" id="CHEBI:29999"/>
        <dbReference type="ChEBI" id="CHEBI:30616"/>
        <dbReference type="ChEBI" id="CHEBI:83421"/>
        <dbReference type="ChEBI" id="CHEBI:456216"/>
        <dbReference type="EC" id="2.7.11.1"/>
    </reaction>
</comment>
<evidence type="ECO:0000256" key="3">
    <source>
        <dbReference type="ARBA" id="ARBA00012513"/>
    </source>
</evidence>